<keyword evidence="3 6" id="KW-0812">Transmembrane</keyword>
<evidence type="ECO:0000313" key="8">
    <source>
        <dbReference type="Proteomes" id="UP000006377"/>
    </source>
</evidence>
<dbReference type="GO" id="GO:0016020">
    <property type="term" value="C:membrane"/>
    <property type="evidence" value="ECO:0007669"/>
    <property type="project" value="UniProtKB-SubCell"/>
</dbReference>
<dbReference type="KEGG" id="pla:Plav_0628"/>
<reference evidence="7 8" key="1">
    <citation type="journal article" date="2011" name="Stand. Genomic Sci.">
        <title>Complete genome sequence of Parvibaculum lavamentivorans type strain (DS-1(T)).</title>
        <authorList>
            <person name="Schleheck D."/>
            <person name="Weiss M."/>
            <person name="Pitluck S."/>
            <person name="Bruce D."/>
            <person name="Land M.L."/>
            <person name="Han S."/>
            <person name="Saunders E."/>
            <person name="Tapia R."/>
            <person name="Detter C."/>
            <person name="Brettin T."/>
            <person name="Han J."/>
            <person name="Woyke T."/>
            <person name="Goodwin L."/>
            <person name="Pennacchio L."/>
            <person name="Nolan M."/>
            <person name="Cook A.M."/>
            <person name="Kjelleberg S."/>
            <person name="Thomas T."/>
        </authorList>
    </citation>
    <scope>NUCLEOTIDE SEQUENCE [LARGE SCALE GENOMIC DNA]</scope>
    <source>
        <strain evidence="8">DS-1 / DSM 13023 / NCIMB 13966</strain>
    </source>
</reference>
<feature type="transmembrane region" description="Helical" evidence="6">
    <location>
        <begin position="20"/>
        <end position="41"/>
    </location>
</feature>
<proteinExistence type="inferred from homology"/>
<evidence type="ECO:0000256" key="1">
    <source>
        <dbReference type="ARBA" id="ARBA00004141"/>
    </source>
</evidence>
<dbReference type="InterPro" id="IPR038330">
    <property type="entry name" value="TspO/MBR-related_sf"/>
</dbReference>
<evidence type="ECO:0000256" key="4">
    <source>
        <dbReference type="ARBA" id="ARBA00022989"/>
    </source>
</evidence>
<dbReference type="Pfam" id="PF03073">
    <property type="entry name" value="TspO_MBR"/>
    <property type="match status" value="1"/>
</dbReference>
<dbReference type="HOGENOM" id="CLU_091805_2_0_5"/>
<dbReference type="RefSeq" id="WP_011995542.1">
    <property type="nucleotide sequence ID" value="NC_009719.1"/>
</dbReference>
<keyword evidence="4 6" id="KW-1133">Transmembrane helix</keyword>
<feature type="transmembrane region" description="Helical" evidence="6">
    <location>
        <begin position="147"/>
        <end position="170"/>
    </location>
</feature>
<keyword evidence="8" id="KW-1185">Reference proteome</keyword>
<gene>
    <name evidence="7" type="ordered locus">Plav_0628</name>
</gene>
<dbReference type="CDD" id="cd15904">
    <property type="entry name" value="TSPO_MBR"/>
    <property type="match status" value="1"/>
</dbReference>
<feature type="transmembrane region" description="Helical" evidence="6">
    <location>
        <begin position="61"/>
        <end position="82"/>
    </location>
</feature>
<comment type="similarity">
    <text evidence="2">Belongs to the TspO/BZRP family.</text>
</comment>
<dbReference type="eggNOG" id="COG3476">
    <property type="taxonomic scope" value="Bacteria"/>
</dbReference>
<dbReference type="InterPro" id="IPR004307">
    <property type="entry name" value="TspO_MBR"/>
</dbReference>
<dbReference type="Proteomes" id="UP000006377">
    <property type="component" value="Chromosome"/>
</dbReference>
<keyword evidence="5 6" id="KW-0472">Membrane</keyword>
<dbReference type="FunFam" id="1.20.1260.100:FF:000001">
    <property type="entry name" value="translocator protein 2"/>
    <property type="match status" value="1"/>
</dbReference>
<dbReference type="OrthoDB" id="9795496at2"/>
<dbReference type="PIRSF" id="PIRSF005859">
    <property type="entry name" value="PBR"/>
    <property type="match status" value="1"/>
</dbReference>
<dbReference type="EMBL" id="CP000774">
    <property type="protein sequence ID" value="ABS62251.1"/>
    <property type="molecule type" value="Genomic_DNA"/>
</dbReference>
<evidence type="ECO:0000313" key="7">
    <source>
        <dbReference type="EMBL" id="ABS62251.1"/>
    </source>
</evidence>
<evidence type="ECO:0000256" key="3">
    <source>
        <dbReference type="ARBA" id="ARBA00022692"/>
    </source>
</evidence>
<organism evidence="7 8">
    <name type="scientific">Parvibaculum lavamentivorans (strain DS-1 / DSM 13023 / NCIMB 13966)</name>
    <dbReference type="NCBI Taxonomy" id="402881"/>
    <lineage>
        <taxon>Bacteria</taxon>
        <taxon>Pseudomonadati</taxon>
        <taxon>Pseudomonadota</taxon>
        <taxon>Alphaproteobacteria</taxon>
        <taxon>Hyphomicrobiales</taxon>
        <taxon>Parvibaculaceae</taxon>
        <taxon>Parvibaculum</taxon>
    </lineage>
</organism>
<accession>A7HQR8</accession>
<feature type="transmembrane region" description="Helical" evidence="6">
    <location>
        <begin position="121"/>
        <end position="140"/>
    </location>
</feature>
<comment type="subcellular location">
    <subcellularLocation>
        <location evidence="1">Membrane</location>
        <topology evidence="1">Multi-pass membrane protein</topology>
    </subcellularLocation>
</comment>
<name>A7HQR8_PARL1</name>
<dbReference type="Gene3D" id="1.20.1260.100">
    <property type="entry name" value="TspO/MBR protein"/>
    <property type="match status" value="1"/>
</dbReference>
<dbReference type="PANTHER" id="PTHR10057:SF0">
    <property type="entry name" value="TRANSLOCATOR PROTEIN"/>
    <property type="match status" value="1"/>
</dbReference>
<dbReference type="PANTHER" id="PTHR10057">
    <property type="entry name" value="PERIPHERAL-TYPE BENZODIAZEPINE RECEPTOR"/>
    <property type="match status" value="1"/>
</dbReference>
<feature type="transmembrane region" description="Helical" evidence="6">
    <location>
        <begin position="94"/>
        <end position="115"/>
    </location>
</feature>
<dbReference type="AlphaFoldDB" id="A7HQR8"/>
<dbReference type="GO" id="GO:0033013">
    <property type="term" value="P:tetrapyrrole metabolic process"/>
    <property type="evidence" value="ECO:0007669"/>
    <property type="project" value="UniProtKB-ARBA"/>
</dbReference>
<sequence length="172" mass="18375">MTTDRTQAPATGPSPLVSLAYLFVFLAVVFLAAAAGGAITSTSVGTWYQDLAKPALTPARWVFPVAWNFLYFLMAISAWLVWRAAGSFDRAGFALSLFGIQLSLNLSWSIVFFGLMSPSLGIAAIIALDLAIIGTMLAFFGISRLAALLLVPYLGWTLFATYLTIAIAVLNA</sequence>
<evidence type="ECO:0000256" key="2">
    <source>
        <dbReference type="ARBA" id="ARBA00007524"/>
    </source>
</evidence>
<dbReference type="STRING" id="402881.Plav_0628"/>
<evidence type="ECO:0000256" key="5">
    <source>
        <dbReference type="ARBA" id="ARBA00023136"/>
    </source>
</evidence>
<evidence type="ECO:0000256" key="6">
    <source>
        <dbReference type="SAM" id="Phobius"/>
    </source>
</evidence>
<protein>
    <submittedName>
        <fullName evidence="7">TspO and MBR like protein</fullName>
    </submittedName>
</protein>